<dbReference type="PROSITE" id="PS51186">
    <property type="entry name" value="GNAT"/>
    <property type="match status" value="1"/>
</dbReference>
<dbReference type="InterPro" id="IPR051531">
    <property type="entry name" value="N-acetyltransferase"/>
</dbReference>
<dbReference type="InterPro" id="IPR000182">
    <property type="entry name" value="GNAT_dom"/>
</dbReference>
<evidence type="ECO:0000256" key="1">
    <source>
        <dbReference type="ARBA" id="ARBA00022679"/>
    </source>
</evidence>
<keyword evidence="6" id="KW-1185">Reference proteome</keyword>
<evidence type="ECO:0000256" key="2">
    <source>
        <dbReference type="ARBA" id="ARBA00023315"/>
    </source>
</evidence>
<sequence length="164" mass="18008">MERLRAEHADAVLAFERENRAWFSRWVPDRGDSYFADFTDRHTRLLDEQAAGRDHFHVLLDETGAVVGRFNLVDAADGTAELGFRVAERAAGRGVATAAVRRVCVLAREEYGLWGLRAAAGLANHGSRRVLERTGFTPVGEVLLGGERGTAFVLEPLPVALPEP</sequence>
<organism evidence="5 6">
    <name type="scientific">Streptomyces spiramenti</name>
    <dbReference type="NCBI Taxonomy" id="2720606"/>
    <lineage>
        <taxon>Bacteria</taxon>
        <taxon>Bacillati</taxon>
        <taxon>Actinomycetota</taxon>
        <taxon>Actinomycetes</taxon>
        <taxon>Kitasatosporales</taxon>
        <taxon>Streptomycetaceae</taxon>
        <taxon>Streptomyces</taxon>
    </lineage>
</organism>
<evidence type="ECO:0000256" key="3">
    <source>
        <dbReference type="ARBA" id="ARBA00038502"/>
    </source>
</evidence>
<name>A0ABX1AJ72_9ACTN</name>
<accession>A0ABX1AJ72</accession>
<dbReference type="EMBL" id="JAAVJB010000032">
    <property type="protein sequence ID" value="NJP66001.1"/>
    <property type="molecule type" value="Genomic_DNA"/>
</dbReference>
<evidence type="ECO:0000259" key="4">
    <source>
        <dbReference type="PROSITE" id="PS51186"/>
    </source>
</evidence>
<keyword evidence="1" id="KW-0808">Transferase</keyword>
<comment type="caution">
    <text evidence="5">The sequence shown here is derived from an EMBL/GenBank/DDBJ whole genome shotgun (WGS) entry which is preliminary data.</text>
</comment>
<evidence type="ECO:0000313" key="6">
    <source>
        <dbReference type="Proteomes" id="UP000746503"/>
    </source>
</evidence>
<dbReference type="Pfam" id="PF13302">
    <property type="entry name" value="Acetyltransf_3"/>
    <property type="match status" value="1"/>
</dbReference>
<gene>
    <name evidence="5" type="ORF">HCJ92_06770</name>
</gene>
<evidence type="ECO:0000313" key="5">
    <source>
        <dbReference type="EMBL" id="NJP66001.1"/>
    </source>
</evidence>
<dbReference type="PANTHER" id="PTHR43792:SF8">
    <property type="entry name" value="[RIBOSOMAL PROTEIN US5]-ALANINE N-ACETYLTRANSFERASE"/>
    <property type="match status" value="1"/>
</dbReference>
<feature type="domain" description="N-acetyltransferase" evidence="4">
    <location>
        <begin position="1"/>
        <end position="160"/>
    </location>
</feature>
<dbReference type="PANTHER" id="PTHR43792">
    <property type="entry name" value="GNAT FAMILY, PUTATIVE (AFU_ORTHOLOGUE AFUA_3G00765)-RELATED-RELATED"/>
    <property type="match status" value="1"/>
</dbReference>
<proteinExistence type="inferred from homology"/>
<keyword evidence="2" id="KW-0012">Acyltransferase</keyword>
<dbReference type="InterPro" id="IPR016181">
    <property type="entry name" value="Acyl_CoA_acyltransferase"/>
</dbReference>
<dbReference type="Proteomes" id="UP000746503">
    <property type="component" value="Unassembled WGS sequence"/>
</dbReference>
<comment type="similarity">
    <text evidence="3">Belongs to the acetyltransferase family. RimJ subfamily.</text>
</comment>
<dbReference type="SUPFAM" id="SSF55729">
    <property type="entry name" value="Acyl-CoA N-acyltransferases (Nat)"/>
    <property type="match status" value="1"/>
</dbReference>
<reference evidence="5 6" key="1">
    <citation type="submission" date="2020-03" db="EMBL/GenBank/DDBJ databases">
        <title>Draft genome of Streptomyces sp. ventii, isolated from the Axial Seamount in the Pacific Ocean, and resequencing of the two type strains Streptomyces lonarensis strain NCL 716 and Streptomyces bohaiensis strain 11A07.</title>
        <authorList>
            <person name="Loughran R.M."/>
            <person name="Pfannmuller K.M."/>
            <person name="Wasson B.J."/>
            <person name="Deadmond M.C."/>
            <person name="Paddock B.E."/>
            <person name="Koyack M.J."/>
            <person name="Gallegos D.A."/>
            <person name="Mitchell E.A."/>
            <person name="Ushijima B."/>
            <person name="Saw J.H."/>
            <person name="Mcphail K.L."/>
            <person name="Videau P."/>
        </authorList>
    </citation>
    <scope>NUCLEOTIDE SEQUENCE [LARGE SCALE GENOMIC DNA]</scope>
    <source>
        <strain evidence="6">5675061</strain>
    </source>
</reference>
<protein>
    <submittedName>
        <fullName evidence="5">GNAT family N-acetyltransferase</fullName>
    </submittedName>
</protein>
<dbReference type="Gene3D" id="3.40.630.30">
    <property type="match status" value="1"/>
</dbReference>